<evidence type="ECO:0000313" key="12">
    <source>
        <dbReference type="Proteomes" id="UP000558113"/>
    </source>
</evidence>
<protein>
    <recommendedName>
        <fullName evidence="7">DNA 3'-5' helicase</fullName>
        <ecNumber evidence="7">5.6.2.4</ecNumber>
    </recommendedName>
</protein>
<name>A0A7X4YMX7_9BACL</name>
<dbReference type="GO" id="GO:0005829">
    <property type="term" value="C:cytosol"/>
    <property type="evidence" value="ECO:0007669"/>
    <property type="project" value="TreeGrafter"/>
</dbReference>
<evidence type="ECO:0000256" key="8">
    <source>
        <dbReference type="ARBA" id="ARBA00048988"/>
    </source>
</evidence>
<keyword evidence="4 9" id="KW-0067">ATP-binding</keyword>
<evidence type="ECO:0000256" key="7">
    <source>
        <dbReference type="ARBA" id="ARBA00034808"/>
    </source>
</evidence>
<dbReference type="PANTHER" id="PTHR11070:SF17">
    <property type="entry name" value="DNA HELICASE IV"/>
    <property type="match status" value="1"/>
</dbReference>
<keyword evidence="5" id="KW-0413">Isomerase</keyword>
<dbReference type="SUPFAM" id="SSF52540">
    <property type="entry name" value="P-loop containing nucleoside triphosphate hydrolases"/>
    <property type="match status" value="1"/>
</dbReference>
<organism evidence="11 12">
    <name type="scientific">Paenibacillus sacheonensis</name>
    <dbReference type="NCBI Taxonomy" id="742054"/>
    <lineage>
        <taxon>Bacteria</taxon>
        <taxon>Bacillati</taxon>
        <taxon>Bacillota</taxon>
        <taxon>Bacilli</taxon>
        <taxon>Bacillales</taxon>
        <taxon>Paenibacillaceae</taxon>
        <taxon>Paenibacillus</taxon>
    </lineage>
</organism>
<dbReference type="OrthoDB" id="9787585at2"/>
<comment type="catalytic activity">
    <reaction evidence="6">
        <text>Couples ATP hydrolysis with the unwinding of duplex DNA by translocating in the 3'-5' direction.</text>
        <dbReference type="EC" id="5.6.2.4"/>
    </reaction>
</comment>
<evidence type="ECO:0000256" key="1">
    <source>
        <dbReference type="ARBA" id="ARBA00022741"/>
    </source>
</evidence>
<dbReference type="Gene3D" id="3.40.50.300">
    <property type="entry name" value="P-loop containing nucleotide triphosphate hydrolases"/>
    <property type="match status" value="3"/>
</dbReference>
<dbReference type="Pfam" id="PF13538">
    <property type="entry name" value="UvrD_C_2"/>
    <property type="match status" value="1"/>
</dbReference>
<evidence type="ECO:0000313" key="11">
    <source>
        <dbReference type="EMBL" id="NBC69267.1"/>
    </source>
</evidence>
<evidence type="ECO:0000256" key="4">
    <source>
        <dbReference type="ARBA" id="ARBA00022840"/>
    </source>
</evidence>
<dbReference type="InterPro" id="IPR027785">
    <property type="entry name" value="UvrD-like_helicase_C"/>
</dbReference>
<dbReference type="EC" id="5.6.2.4" evidence="7"/>
<evidence type="ECO:0000256" key="2">
    <source>
        <dbReference type="ARBA" id="ARBA00022801"/>
    </source>
</evidence>
<dbReference type="PROSITE" id="PS51198">
    <property type="entry name" value="UVRD_HELICASE_ATP_BIND"/>
    <property type="match status" value="1"/>
</dbReference>
<dbReference type="GO" id="GO:0005524">
    <property type="term" value="F:ATP binding"/>
    <property type="evidence" value="ECO:0007669"/>
    <property type="project" value="UniProtKB-UniRule"/>
</dbReference>
<keyword evidence="3 9" id="KW-0347">Helicase</keyword>
<dbReference type="GO" id="GO:0003677">
    <property type="term" value="F:DNA binding"/>
    <property type="evidence" value="ECO:0007669"/>
    <property type="project" value="InterPro"/>
</dbReference>
<reference evidence="11 12" key="1">
    <citation type="submission" date="2020-01" db="EMBL/GenBank/DDBJ databases">
        <title>Paenibacillus soybeanensis sp. nov. isolated from the nodules of soybean (Glycine max(L.) Merr).</title>
        <authorList>
            <person name="Wang H."/>
        </authorList>
    </citation>
    <scope>NUCLEOTIDE SEQUENCE [LARGE SCALE GENOMIC DNA]</scope>
    <source>
        <strain evidence="11 12">DSM 23054</strain>
    </source>
</reference>
<feature type="binding site" evidence="9">
    <location>
        <begin position="232"/>
        <end position="239"/>
    </location>
    <ligand>
        <name>ATP</name>
        <dbReference type="ChEBI" id="CHEBI:30616"/>
    </ligand>
</feature>
<dbReference type="GO" id="GO:0000725">
    <property type="term" value="P:recombinational repair"/>
    <property type="evidence" value="ECO:0007669"/>
    <property type="project" value="TreeGrafter"/>
</dbReference>
<dbReference type="InterPro" id="IPR014016">
    <property type="entry name" value="UvrD-like_ATP-bd"/>
</dbReference>
<dbReference type="Pfam" id="PF13361">
    <property type="entry name" value="UvrD_C"/>
    <property type="match status" value="1"/>
</dbReference>
<evidence type="ECO:0000256" key="6">
    <source>
        <dbReference type="ARBA" id="ARBA00034617"/>
    </source>
</evidence>
<feature type="domain" description="UvrD-like helicase ATP-binding" evidence="10">
    <location>
        <begin position="211"/>
        <end position="563"/>
    </location>
</feature>
<sequence>MRLSPPSLRLSEAARAADELGLQSQREVTDLTVQSAFQEEAKRIDEVLDNIRRQLREIGPRYTGNDFTEQMLEVQREQREQRLTVAEREPYFGRIDFQENKLPEPKPLYIGKAGVAHGNTNEVLVVDWRAPVASLFYAFSGGEAPVVYESPDGDVEGTVHLKRNLMVRDGKLERVVDSYVRGQEDESVTDEFLLYRLGESKDNKLRDIVSTIQQEQDRIIRTDKNKAVFIQGVAGSGKTTVALHRLAYLLYRYAGSIRADRMVIFAPNRMFLDYISGVLPELGVGDIQQTTFADWALEQLQQAVRLDEAYDPMAYWFEQPRTREELMASTGRIKGSLAFKALIDAQLMHTEASLIPEESFDPAAGWRVTPAMITEWLATDDVGEPYMKRRARLVSRLKRWLESEWKTRRLTDSKLKSKLTSKLNAYTKKIPAPTAAQLYTELLGSASAQALLPAKSCAAAIKLLKGKQARPEDLAPLVYIQVRLNGFDGSPYDHIVIDEAQDYSPFQLEALKQCQRQPSMTVLGDLQQGIHGYAGIHSWTELTTLFPEADTGYFELDRSYRSTMEIIDFANRVLGGMGDGVKPAVPVFRSGEAVDVVRMENDDVRLQDVVRTVQEWQQSGHYRTIAVLGRNIQSCEAIAQALSQDGIAAALVQSKQEAYGGGLTVVPAYLAKGLEFDAVLVADTDAESFDGNDAKLLYVACTRALHKLKLLYCGELTSLVAEPAAV</sequence>
<gene>
    <name evidence="11" type="ORF">GT003_09710</name>
</gene>
<dbReference type="InterPro" id="IPR000212">
    <property type="entry name" value="DNA_helicase_UvrD/REP"/>
</dbReference>
<dbReference type="Pfam" id="PF00580">
    <property type="entry name" value="UvrD-helicase"/>
    <property type="match status" value="1"/>
</dbReference>
<dbReference type="Proteomes" id="UP000558113">
    <property type="component" value="Unassembled WGS sequence"/>
</dbReference>
<comment type="catalytic activity">
    <reaction evidence="8">
        <text>ATP + H2O = ADP + phosphate + H(+)</text>
        <dbReference type="Rhea" id="RHEA:13065"/>
        <dbReference type="ChEBI" id="CHEBI:15377"/>
        <dbReference type="ChEBI" id="CHEBI:15378"/>
        <dbReference type="ChEBI" id="CHEBI:30616"/>
        <dbReference type="ChEBI" id="CHEBI:43474"/>
        <dbReference type="ChEBI" id="CHEBI:456216"/>
        <dbReference type="EC" id="5.6.2.4"/>
    </reaction>
</comment>
<keyword evidence="1 9" id="KW-0547">Nucleotide-binding</keyword>
<dbReference type="EMBL" id="JAAAMU010000004">
    <property type="protein sequence ID" value="NBC69267.1"/>
    <property type="molecule type" value="Genomic_DNA"/>
</dbReference>
<dbReference type="GO" id="GO:0016787">
    <property type="term" value="F:hydrolase activity"/>
    <property type="evidence" value="ECO:0007669"/>
    <property type="project" value="UniProtKB-UniRule"/>
</dbReference>
<dbReference type="PANTHER" id="PTHR11070">
    <property type="entry name" value="UVRD / RECB / PCRA DNA HELICASE FAMILY MEMBER"/>
    <property type="match status" value="1"/>
</dbReference>
<dbReference type="GO" id="GO:0043138">
    <property type="term" value="F:3'-5' DNA helicase activity"/>
    <property type="evidence" value="ECO:0007669"/>
    <property type="project" value="UniProtKB-EC"/>
</dbReference>
<accession>A0A7X4YMX7</accession>
<dbReference type="InterPro" id="IPR014017">
    <property type="entry name" value="DNA_helicase_UvrD-like_C"/>
</dbReference>
<evidence type="ECO:0000256" key="5">
    <source>
        <dbReference type="ARBA" id="ARBA00023235"/>
    </source>
</evidence>
<keyword evidence="12" id="KW-1185">Reference proteome</keyword>
<proteinExistence type="predicted"/>
<keyword evidence="2 9" id="KW-0378">Hydrolase</keyword>
<evidence type="ECO:0000259" key="10">
    <source>
        <dbReference type="PROSITE" id="PS51198"/>
    </source>
</evidence>
<comment type="caution">
    <text evidence="11">The sequence shown here is derived from an EMBL/GenBank/DDBJ whole genome shotgun (WGS) entry which is preliminary data.</text>
</comment>
<dbReference type="InterPro" id="IPR027417">
    <property type="entry name" value="P-loop_NTPase"/>
</dbReference>
<evidence type="ECO:0000256" key="9">
    <source>
        <dbReference type="PROSITE-ProRule" id="PRU00560"/>
    </source>
</evidence>
<dbReference type="AlphaFoldDB" id="A0A7X4YMX7"/>
<evidence type="ECO:0000256" key="3">
    <source>
        <dbReference type="ARBA" id="ARBA00022806"/>
    </source>
</evidence>